<feature type="transmembrane region" description="Helical" evidence="12">
    <location>
        <begin position="127"/>
        <end position="149"/>
    </location>
</feature>
<sequence length="160" mass="18588">MRKFYIYANFLILFLGIFVSCYALYVEIRSESDPEYIAMCDLNQLVSCTKVMNSEYSTGFGIVKLIFGEDSSLNMSNAFYGVVGYFFLTIFQFFEILHPYFLTSISVKIGYLLNILSIYLFFILLHLQTLCIVCLTTYFVNAAYLFLAIRRNQINKNKSE</sequence>
<dbReference type="PANTHER" id="PTHR14519">
    <property type="entry name" value="VITAMIN K EPOXIDE REDUCTASE COMPLEX, SUBUNIT 1"/>
    <property type="match status" value="1"/>
</dbReference>
<dbReference type="CDD" id="cd12917">
    <property type="entry name" value="VKOR_euk"/>
    <property type="match status" value="1"/>
</dbReference>
<keyword evidence="15" id="KW-1185">Reference proteome</keyword>
<evidence type="ECO:0000256" key="2">
    <source>
        <dbReference type="ARBA" id="ARBA00006214"/>
    </source>
</evidence>
<dbReference type="Proteomes" id="UP001152747">
    <property type="component" value="Unassembled WGS sequence"/>
</dbReference>
<comment type="caution">
    <text evidence="14">The sequence shown here is derived from an EMBL/GenBank/DDBJ whole genome shotgun (WGS) entry which is preliminary data.</text>
</comment>
<dbReference type="GO" id="GO:0047057">
    <property type="term" value="F:vitamin-K-epoxide reductase (warfarin-sensitive) activity"/>
    <property type="evidence" value="ECO:0007669"/>
    <property type="project" value="UniProtKB-EC"/>
</dbReference>
<dbReference type="OrthoDB" id="17010at2759"/>
<evidence type="ECO:0000259" key="13">
    <source>
        <dbReference type="SMART" id="SM00756"/>
    </source>
</evidence>
<comment type="subcellular location">
    <subcellularLocation>
        <location evidence="1">Endoplasmic reticulum membrane</location>
        <topology evidence="1">Multi-pass membrane protein</topology>
    </subcellularLocation>
</comment>
<accession>A0A9P1IG28</accession>
<evidence type="ECO:0000256" key="3">
    <source>
        <dbReference type="ARBA" id="ARBA00012278"/>
    </source>
</evidence>
<keyword evidence="8" id="KW-0560">Oxidoreductase</keyword>
<keyword evidence="7 12" id="KW-1133">Transmembrane helix</keyword>
<evidence type="ECO:0000313" key="15">
    <source>
        <dbReference type="Proteomes" id="UP001152747"/>
    </source>
</evidence>
<evidence type="ECO:0000256" key="4">
    <source>
        <dbReference type="ARBA" id="ARBA00022692"/>
    </source>
</evidence>
<dbReference type="GO" id="GO:0005789">
    <property type="term" value="C:endoplasmic reticulum membrane"/>
    <property type="evidence" value="ECO:0007669"/>
    <property type="project" value="UniProtKB-SubCell"/>
</dbReference>
<evidence type="ECO:0000256" key="6">
    <source>
        <dbReference type="ARBA" id="ARBA00022824"/>
    </source>
</evidence>
<feature type="transmembrane region" description="Helical" evidence="12">
    <location>
        <begin position="77"/>
        <end position="94"/>
    </location>
</feature>
<dbReference type="PROSITE" id="PS51257">
    <property type="entry name" value="PROKAR_LIPOPROTEIN"/>
    <property type="match status" value="1"/>
</dbReference>
<organism evidence="14 15">
    <name type="scientific">Caenorhabditis angaria</name>
    <dbReference type="NCBI Taxonomy" id="860376"/>
    <lineage>
        <taxon>Eukaryota</taxon>
        <taxon>Metazoa</taxon>
        <taxon>Ecdysozoa</taxon>
        <taxon>Nematoda</taxon>
        <taxon>Chromadorea</taxon>
        <taxon>Rhabditida</taxon>
        <taxon>Rhabditina</taxon>
        <taxon>Rhabditomorpha</taxon>
        <taxon>Rhabditoidea</taxon>
        <taxon>Rhabditidae</taxon>
        <taxon>Peloderinae</taxon>
        <taxon>Caenorhabditis</taxon>
    </lineage>
</organism>
<evidence type="ECO:0000256" key="9">
    <source>
        <dbReference type="ARBA" id="ARBA00023136"/>
    </source>
</evidence>
<dbReference type="InterPro" id="IPR038354">
    <property type="entry name" value="VKOR_sf"/>
</dbReference>
<gene>
    <name evidence="14" type="ORF">CAMP_LOCUS7361</name>
</gene>
<evidence type="ECO:0000313" key="14">
    <source>
        <dbReference type="EMBL" id="CAI5444724.1"/>
    </source>
</evidence>
<keyword evidence="5" id="KW-0874">Quinone</keyword>
<name>A0A9P1IG28_9PELO</name>
<keyword evidence="6" id="KW-0256">Endoplasmic reticulum</keyword>
<keyword evidence="10" id="KW-1015">Disulfide bond</keyword>
<evidence type="ECO:0000256" key="5">
    <source>
        <dbReference type="ARBA" id="ARBA00022719"/>
    </source>
</evidence>
<dbReference type="EC" id="1.17.4.4" evidence="3"/>
<evidence type="ECO:0000256" key="12">
    <source>
        <dbReference type="SAM" id="Phobius"/>
    </source>
</evidence>
<feature type="domain" description="Vitamin K epoxide reductase" evidence="13">
    <location>
        <begin position="1"/>
        <end position="152"/>
    </location>
</feature>
<feature type="transmembrane region" description="Helical" evidence="12">
    <location>
        <begin position="101"/>
        <end position="121"/>
    </location>
</feature>
<keyword evidence="11" id="KW-0676">Redox-active center</keyword>
<comment type="similarity">
    <text evidence="2">Belongs to the VKOR family.</text>
</comment>
<protein>
    <recommendedName>
        <fullName evidence="3">vitamin-K-epoxide reductase (warfarin-sensitive)</fullName>
        <ecNumber evidence="3">1.17.4.4</ecNumber>
    </recommendedName>
</protein>
<dbReference type="InterPro" id="IPR012932">
    <property type="entry name" value="VKOR"/>
</dbReference>
<keyword evidence="4 12" id="KW-0812">Transmembrane</keyword>
<dbReference type="GO" id="GO:0048038">
    <property type="term" value="F:quinone binding"/>
    <property type="evidence" value="ECO:0007669"/>
    <property type="project" value="UniProtKB-KW"/>
</dbReference>
<evidence type="ECO:0000256" key="10">
    <source>
        <dbReference type="ARBA" id="ARBA00023157"/>
    </source>
</evidence>
<dbReference type="Gene3D" id="1.20.1440.130">
    <property type="entry name" value="VKOR domain"/>
    <property type="match status" value="1"/>
</dbReference>
<evidence type="ECO:0000256" key="8">
    <source>
        <dbReference type="ARBA" id="ARBA00023002"/>
    </source>
</evidence>
<evidence type="ECO:0000256" key="11">
    <source>
        <dbReference type="ARBA" id="ARBA00023284"/>
    </source>
</evidence>
<dbReference type="Pfam" id="PF07884">
    <property type="entry name" value="VKOR"/>
    <property type="match status" value="1"/>
</dbReference>
<dbReference type="PANTHER" id="PTHR14519:SF8">
    <property type="entry name" value="VITAMIN K EPOXIDE REDUCTASE COMPLEX SUBUNIT 1"/>
    <property type="match status" value="1"/>
</dbReference>
<reference evidence="14" key="1">
    <citation type="submission" date="2022-11" db="EMBL/GenBank/DDBJ databases">
        <authorList>
            <person name="Kikuchi T."/>
        </authorList>
    </citation>
    <scope>NUCLEOTIDE SEQUENCE</scope>
    <source>
        <strain evidence="14">PS1010</strain>
    </source>
</reference>
<dbReference type="AlphaFoldDB" id="A0A9P1IG28"/>
<evidence type="ECO:0000256" key="7">
    <source>
        <dbReference type="ARBA" id="ARBA00022989"/>
    </source>
</evidence>
<proteinExistence type="inferred from homology"/>
<evidence type="ECO:0000256" key="1">
    <source>
        <dbReference type="ARBA" id="ARBA00004477"/>
    </source>
</evidence>
<dbReference type="InterPro" id="IPR042406">
    <property type="entry name" value="VKORC1/VKORC1L1"/>
</dbReference>
<dbReference type="EMBL" id="CANHGI010000003">
    <property type="protein sequence ID" value="CAI5444724.1"/>
    <property type="molecule type" value="Genomic_DNA"/>
</dbReference>
<feature type="transmembrane region" description="Helical" evidence="12">
    <location>
        <begin position="7"/>
        <end position="25"/>
    </location>
</feature>
<dbReference type="SMART" id="SM00756">
    <property type="entry name" value="VKc"/>
    <property type="match status" value="1"/>
</dbReference>
<keyword evidence="9 12" id="KW-0472">Membrane</keyword>
<dbReference type="GO" id="GO:0042373">
    <property type="term" value="P:vitamin K metabolic process"/>
    <property type="evidence" value="ECO:0007669"/>
    <property type="project" value="InterPro"/>
</dbReference>